<dbReference type="InterPro" id="IPR026444">
    <property type="entry name" value="Secre_tail"/>
</dbReference>
<proteinExistence type="predicted"/>
<feature type="domain" description="Secretion system C-terminal sorting" evidence="3">
    <location>
        <begin position="775"/>
        <end position="842"/>
    </location>
</feature>
<dbReference type="Proteomes" id="UP000295270">
    <property type="component" value="Unassembled WGS sequence"/>
</dbReference>
<accession>A0A4Y7UIK2</accession>
<evidence type="ECO:0000256" key="2">
    <source>
        <dbReference type="SAM" id="SignalP"/>
    </source>
</evidence>
<dbReference type="Pfam" id="PF17164">
    <property type="entry name" value="DUF5122"/>
    <property type="match status" value="13"/>
</dbReference>
<protein>
    <submittedName>
        <fullName evidence="4">Delta-60 repeat protein/predicted secreted protein (Por secretion system target)</fullName>
    </submittedName>
    <submittedName>
        <fullName evidence="5">T9SS C-terminal target domain-containing protein</fullName>
    </submittedName>
</protein>
<evidence type="ECO:0000313" key="5">
    <source>
        <dbReference type="EMBL" id="TEB46295.1"/>
    </source>
</evidence>
<dbReference type="SUPFAM" id="SSF63829">
    <property type="entry name" value="Calcium-dependent phosphotriesterase"/>
    <property type="match status" value="2"/>
</dbReference>
<keyword evidence="1 2" id="KW-0732">Signal</keyword>
<evidence type="ECO:0000313" key="7">
    <source>
        <dbReference type="Proteomes" id="UP000298340"/>
    </source>
</evidence>
<feature type="signal peptide" evidence="2">
    <location>
        <begin position="1"/>
        <end position="19"/>
    </location>
</feature>
<evidence type="ECO:0000256" key="1">
    <source>
        <dbReference type="ARBA" id="ARBA00022729"/>
    </source>
</evidence>
<name>A0A4Y7UIK2_9FLAO</name>
<dbReference type="RefSeq" id="WP_132032832.1">
    <property type="nucleotide sequence ID" value="NZ_QWDN01000001.1"/>
</dbReference>
<dbReference type="NCBIfam" id="TIGR02608">
    <property type="entry name" value="delta_60_rpt"/>
    <property type="match status" value="11"/>
</dbReference>
<evidence type="ECO:0000259" key="3">
    <source>
        <dbReference type="Pfam" id="PF18962"/>
    </source>
</evidence>
<dbReference type="NCBIfam" id="TIGR04183">
    <property type="entry name" value="Por_Secre_tail"/>
    <property type="match status" value="1"/>
</dbReference>
<reference evidence="4 6" key="1">
    <citation type="journal article" date="2015" name="Stand. Genomic Sci.">
        <title>Genomic Encyclopedia of Bacterial and Archaeal Type Strains, Phase III: the genomes of soil and plant-associated and newly described type strains.</title>
        <authorList>
            <person name="Whitman W.B."/>
            <person name="Woyke T."/>
            <person name="Klenk H.P."/>
            <person name="Zhou Y."/>
            <person name="Lilburn T.G."/>
            <person name="Beck B.J."/>
            <person name="De Vos P."/>
            <person name="Vandamme P."/>
            <person name="Eisen J.A."/>
            <person name="Garrity G."/>
            <person name="Hugenholtz P."/>
            <person name="Kyrpides N.C."/>
        </authorList>
    </citation>
    <scope>NUCLEOTIDE SEQUENCE [LARGE SCALE GENOMIC DNA]</scope>
    <source>
        <strain evidence="4 6">P5626</strain>
    </source>
</reference>
<dbReference type="EMBL" id="SLWA01000001">
    <property type="protein sequence ID" value="TCN61193.1"/>
    <property type="molecule type" value="Genomic_DNA"/>
</dbReference>
<comment type="caution">
    <text evidence="5">The sequence shown here is derived from an EMBL/GenBank/DDBJ whole genome shotgun (WGS) entry which is preliminary data.</text>
</comment>
<organism evidence="5 7">
    <name type="scientific">Flavobacterium circumlabens</name>
    <dbReference type="NCBI Taxonomy" id="2133765"/>
    <lineage>
        <taxon>Bacteria</taxon>
        <taxon>Pseudomonadati</taxon>
        <taxon>Bacteroidota</taxon>
        <taxon>Flavobacteriia</taxon>
        <taxon>Flavobacteriales</taxon>
        <taxon>Flavobacteriaceae</taxon>
        <taxon>Flavobacterium</taxon>
    </lineage>
</organism>
<dbReference type="Gene3D" id="2.80.10.50">
    <property type="match status" value="6"/>
</dbReference>
<keyword evidence="6" id="KW-1185">Reference proteome</keyword>
<dbReference type="Pfam" id="PF18962">
    <property type="entry name" value="Por_Secre_tail"/>
    <property type="match status" value="1"/>
</dbReference>
<evidence type="ECO:0000313" key="4">
    <source>
        <dbReference type="EMBL" id="TCN61193.1"/>
    </source>
</evidence>
<dbReference type="EMBL" id="QWDN01000001">
    <property type="protein sequence ID" value="TEB46295.1"/>
    <property type="molecule type" value="Genomic_DNA"/>
</dbReference>
<gene>
    <name evidence="5" type="ORF">D0809_04685</name>
    <name evidence="4" type="ORF">EV142_101780</name>
</gene>
<reference evidence="5 7" key="2">
    <citation type="journal article" date="2018" name="Syst. Appl. Microbiol.">
        <title>Flavobacterium circumlabens sp. nov. and Flavobacterium cupreum sp. nov., two psychrotrophic species isolated from Antarctic environmental samples.</title>
        <authorList>
            <person name="Kralova S."/>
            <person name="Busse H.J."/>
            <person name="Svec P."/>
            <person name="Maslanova I."/>
            <person name="Stankova E."/>
            <person name="Bartak M."/>
            <person name="Sedlacek I."/>
        </authorList>
    </citation>
    <scope>NUCLEOTIDE SEQUENCE [LARGE SCALE GENOMIC DNA]</scope>
    <source>
        <strain evidence="5 7">CCM 8828</strain>
    </source>
</reference>
<reference evidence="4" key="3">
    <citation type="submission" date="2019-03" db="EMBL/GenBank/DDBJ databases">
        <authorList>
            <person name="Whitman W."/>
            <person name="Huntemann M."/>
            <person name="Clum A."/>
            <person name="Pillay M."/>
            <person name="Palaniappan K."/>
            <person name="Varghese N."/>
            <person name="Mikhailova N."/>
            <person name="Stamatis D."/>
            <person name="Reddy T."/>
            <person name="Daum C."/>
            <person name="Shapiro N."/>
            <person name="Ivanova N."/>
            <person name="Kyrpides N."/>
            <person name="Woyke T."/>
        </authorList>
    </citation>
    <scope>NUCLEOTIDE SEQUENCE</scope>
    <source>
        <strain evidence="4">P5626</strain>
    </source>
</reference>
<dbReference type="AlphaFoldDB" id="A0A4Y7UIK2"/>
<dbReference type="InterPro" id="IPR013431">
    <property type="entry name" value="Delta_60_rpt"/>
</dbReference>
<feature type="chain" id="PRO_5043204958" evidence="2">
    <location>
        <begin position="20"/>
        <end position="844"/>
    </location>
</feature>
<dbReference type="Proteomes" id="UP000298340">
    <property type="component" value="Unassembled WGS sequence"/>
</dbReference>
<dbReference type="PANTHER" id="PTHR42754">
    <property type="entry name" value="ENDOGLUCANASE"/>
    <property type="match status" value="1"/>
</dbReference>
<dbReference type="PANTHER" id="PTHR42754:SF1">
    <property type="entry name" value="LIPOPROTEIN"/>
    <property type="match status" value="1"/>
</dbReference>
<evidence type="ECO:0000313" key="6">
    <source>
        <dbReference type="Proteomes" id="UP000295270"/>
    </source>
</evidence>
<dbReference type="OrthoDB" id="9805017at2"/>
<sequence>MKKTLLFLILFLPSLISFSQTIGDITQPFGVSPAFNTGGTVYTSIIQPDGKILVAGHFLTYLGLKQNYLIRLNADGSKDKLFEIGTGLNNSIQCIALQSDGKIIIGGAFTSYQGFDCNRLIRLNIDGSKDNSFDIGTGFDNIVNSIAIQTDGKILVGGNFNSYQDKSQRKIIRLNSDGTNDTSFNIETGFNVGVSAIFLQNDGKIILGGGFSKYKDITSNKIIRLDADGNYDSSFVTGEGFNGSVLSIAAQTDGKIVVGGSFTTYKRNTYNRLVRLDNKGTVSSGSLNTASGFDGTVFTIAIQNDGKILVGGDFSKKIRRFNSNLTIDNSFNVGESFVSEKLPNIVYGCTVYSIIIQENKNILVGGLYTSYNAFTQNSFTCLNPDGNRNTDFGIKIGFNHNIYAITKQADGKILLGGEFTSYNGIAQKYLVRLNPDGSKDSSFNIGTGFNNIVTTIAVQADGKILVGGKFSEYQGIEGFWYLTRLNSDGSADSSFKLPPRFGGASTYNTVNSIVVQPDGKIILGRSYGDTDSNYYLMRLNTDGSYDKSFATNFRVDLYTVGIKSVVLQPDGKILAGGDFFAYNGIKNKYLIRLNSDGSVDNSFNIGTGFDAQILSLALQSDGKIIVGGEFTTYQGISQRNLVRLNNDGTRDNSFDVASGFNYSDSKTPSKVITASIQPDGKILLGGFFSSYQGNNQNNFVCLNSDGTKDNSFAIGTGFNYSVNSILQQVNGELLLGGNFTTYKEDHRSAHLIGIKGNTYNLSNEEFIKENKQFSLWPNPANNILNINSLNENNYAVKVYDLRGKLIYSKENVNNSIDVSSFTSGMYLIKIETQNGETSQKFIKI</sequence>